<evidence type="ECO:0000313" key="2">
    <source>
        <dbReference type="Proteomes" id="UP001341840"/>
    </source>
</evidence>
<protein>
    <submittedName>
        <fullName evidence="1">Uncharacterized protein</fullName>
    </submittedName>
</protein>
<accession>A0ABU6YLB8</accession>
<dbReference type="EMBL" id="JASCZI010242417">
    <property type="protein sequence ID" value="MED6210994.1"/>
    <property type="molecule type" value="Genomic_DNA"/>
</dbReference>
<gene>
    <name evidence="1" type="ORF">PIB30_069413</name>
</gene>
<evidence type="ECO:0000313" key="1">
    <source>
        <dbReference type="EMBL" id="MED6210994.1"/>
    </source>
</evidence>
<proteinExistence type="predicted"/>
<name>A0ABU6YLB8_9FABA</name>
<dbReference type="Proteomes" id="UP001341840">
    <property type="component" value="Unassembled WGS sequence"/>
</dbReference>
<reference evidence="1 2" key="1">
    <citation type="journal article" date="2023" name="Plants (Basel)">
        <title>Bridging the Gap: Combining Genomics and Transcriptomics Approaches to Understand Stylosanthes scabra, an Orphan Legume from the Brazilian Caatinga.</title>
        <authorList>
            <person name="Ferreira-Neto J.R.C."/>
            <person name="da Silva M.D."/>
            <person name="Binneck E."/>
            <person name="de Melo N.F."/>
            <person name="da Silva R.H."/>
            <person name="de Melo A.L.T.M."/>
            <person name="Pandolfi V."/>
            <person name="Bustamante F.O."/>
            <person name="Brasileiro-Vidal A.C."/>
            <person name="Benko-Iseppon A.M."/>
        </authorList>
    </citation>
    <scope>NUCLEOTIDE SEQUENCE [LARGE SCALE GENOMIC DNA]</scope>
    <source>
        <tissue evidence="1">Leaves</tissue>
    </source>
</reference>
<comment type="caution">
    <text evidence="1">The sequence shown here is derived from an EMBL/GenBank/DDBJ whole genome shotgun (WGS) entry which is preliminary data.</text>
</comment>
<sequence>MDRPSSSSSPLLASFAVTISSLKQSSTSLQTSSSFVACLVGVRCFAQARRCSLLCGTAKMQQFGVAKTTPIDVNASAIPEEDDKPSLKMLTGFWWTAYGIWTYEGVPPATNVTGSKLALSVLIFHGGKQPQDWAYYTFELEAEVQKLKEINKESEKKADMTRVI</sequence>
<keyword evidence="2" id="KW-1185">Reference proteome</keyword>
<organism evidence="1 2">
    <name type="scientific">Stylosanthes scabra</name>
    <dbReference type="NCBI Taxonomy" id="79078"/>
    <lineage>
        <taxon>Eukaryota</taxon>
        <taxon>Viridiplantae</taxon>
        <taxon>Streptophyta</taxon>
        <taxon>Embryophyta</taxon>
        <taxon>Tracheophyta</taxon>
        <taxon>Spermatophyta</taxon>
        <taxon>Magnoliopsida</taxon>
        <taxon>eudicotyledons</taxon>
        <taxon>Gunneridae</taxon>
        <taxon>Pentapetalae</taxon>
        <taxon>rosids</taxon>
        <taxon>fabids</taxon>
        <taxon>Fabales</taxon>
        <taxon>Fabaceae</taxon>
        <taxon>Papilionoideae</taxon>
        <taxon>50 kb inversion clade</taxon>
        <taxon>dalbergioids sensu lato</taxon>
        <taxon>Dalbergieae</taxon>
        <taxon>Pterocarpus clade</taxon>
        <taxon>Stylosanthes</taxon>
    </lineage>
</organism>